<dbReference type="PANTHER" id="PTHR33162:SF1">
    <property type="entry name" value="SEC-INDEPENDENT PROTEIN TRANSLOCASE PROTEIN TATA, CHLOROPLASTIC"/>
    <property type="match status" value="1"/>
</dbReference>
<dbReference type="InterPro" id="IPR003369">
    <property type="entry name" value="TatA/B/E"/>
</dbReference>
<keyword evidence="6" id="KW-0811">Translocation</keyword>
<evidence type="ECO:0008006" key="12">
    <source>
        <dbReference type="Google" id="ProtNLM"/>
    </source>
</evidence>
<evidence type="ECO:0000313" key="10">
    <source>
        <dbReference type="EMBL" id="OBX64744.1"/>
    </source>
</evidence>
<dbReference type="GO" id="GO:0015031">
    <property type="term" value="P:protein transport"/>
    <property type="evidence" value="ECO:0007669"/>
    <property type="project" value="UniProtKB-KW"/>
</dbReference>
<evidence type="ECO:0000256" key="2">
    <source>
        <dbReference type="ARBA" id="ARBA00022448"/>
    </source>
</evidence>
<evidence type="ECO:0000256" key="9">
    <source>
        <dbReference type="SAM" id="Phobius"/>
    </source>
</evidence>
<dbReference type="OrthoDB" id="9816005at2"/>
<feature type="coiled-coil region" evidence="8">
    <location>
        <begin position="56"/>
        <end position="94"/>
    </location>
</feature>
<keyword evidence="4" id="KW-0653">Protein transport</keyword>
<feature type="transmembrane region" description="Helical" evidence="9">
    <location>
        <begin position="6"/>
        <end position="27"/>
    </location>
</feature>
<dbReference type="PRINTS" id="PR01506">
    <property type="entry name" value="TATBPROTEIN"/>
</dbReference>
<dbReference type="EMBL" id="LZMS01000040">
    <property type="protein sequence ID" value="OBX64744.1"/>
    <property type="molecule type" value="Genomic_DNA"/>
</dbReference>
<evidence type="ECO:0000256" key="8">
    <source>
        <dbReference type="SAM" id="Coils"/>
    </source>
</evidence>
<keyword evidence="8" id="KW-0175">Coiled coil</keyword>
<evidence type="ECO:0000256" key="3">
    <source>
        <dbReference type="ARBA" id="ARBA00022692"/>
    </source>
</evidence>
<keyword evidence="5 9" id="KW-1133">Transmembrane helix</keyword>
<proteinExistence type="predicted"/>
<keyword evidence="3 9" id="KW-0812">Transmembrane</keyword>
<name>A0A1B8Q570_MORLA</name>
<organism evidence="10 11">
    <name type="scientific">Moraxella lacunata</name>
    <dbReference type="NCBI Taxonomy" id="477"/>
    <lineage>
        <taxon>Bacteria</taxon>
        <taxon>Pseudomonadati</taxon>
        <taxon>Pseudomonadota</taxon>
        <taxon>Gammaproteobacteria</taxon>
        <taxon>Moraxellales</taxon>
        <taxon>Moraxellaceae</taxon>
        <taxon>Moraxella</taxon>
    </lineage>
</organism>
<dbReference type="GO" id="GO:0016020">
    <property type="term" value="C:membrane"/>
    <property type="evidence" value="ECO:0007669"/>
    <property type="project" value="UniProtKB-SubCell"/>
</dbReference>
<dbReference type="Pfam" id="PF02416">
    <property type="entry name" value="TatA_B_E"/>
    <property type="match status" value="1"/>
</dbReference>
<evidence type="ECO:0000256" key="5">
    <source>
        <dbReference type="ARBA" id="ARBA00022989"/>
    </source>
</evidence>
<dbReference type="RefSeq" id="WP_065255201.1">
    <property type="nucleotide sequence ID" value="NZ_JARDJM010000006.1"/>
</dbReference>
<sequence>MFNLGLFELGLFGVIALIILGPEKLIITARTLGKWYGNFRRMSARLQSELVSELELTEVQNALKAEIDEIRASEAKMKAQMQELQAKIRQTDQMARTNQSAILDNWQEIQDAKQDAQNTDTKSINPQANTPRYDTLPLTYRFFLLGDYDKKRRLPPAPFLPNYKADKLLYQGGV</sequence>
<dbReference type="Gene3D" id="1.20.5.3310">
    <property type="match status" value="1"/>
</dbReference>
<keyword evidence="7 9" id="KW-0472">Membrane</keyword>
<evidence type="ECO:0000313" key="11">
    <source>
        <dbReference type="Proteomes" id="UP000092607"/>
    </source>
</evidence>
<gene>
    <name evidence="10" type="ORF">A9309_04360</name>
</gene>
<evidence type="ECO:0000256" key="6">
    <source>
        <dbReference type="ARBA" id="ARBA00023010"/>
    </source>
</evidence>
<dbReference type="AlphaFoldDB" id="A0A1B8Q570"/>
<evidence type="ECO:0000256" key="1">
    <source>
        <dbReference type="ARBA" id="ARBA00004167"/>
    </source>
</evidence>
<comment type="caution">
    <text evidence="10">The sequence shown here is derived from an EMBL/GenBank/DDBJ whole genome shotgun (WGS) entry which is preliminary data.</text>
</comment>
<protein>
    <recommendedName>
        <fullName evidence="12">Sec-independent protein translocase protein TatB</fullName>
    </recommendedName>
</protein>
<keyword evidence="2" id="KW-0813">Transport</keyword>
<dbReference type="PANTHER" id="PTHR33162">
    <property type="entry name" value="SEC-INDEPENDENT PROTEIN TRANSLOCASE PROTEIN TATA, CHLOROPLASTIC"/>
    <property type="match status" value="1"/>
</dbReference>
<reference evidence="10 11" key="1">
    <citation type="submission" date="2016-06" db="EMBL/GenBank/DDBJ databases">
        <title>Draft genome of Moraxella lacunata CCUG 57757A.</title>
        <authorList>
            <person name="Salva-Serra F."/>
            <person name="Engstrom-Jakobsson H."/>
            <person name="Thorell K."/>
            <person name="Gonzales-Siles L."/>
            <person name="Karlsson R."/>
            <person name="Boulund F."/>
            <person name="Engstrand L."/>
            <person name="Kristiansson E."/>
            <person name="Moore E."/>
        </authorList>
    </citation>
    <scope>NUCLEOTIDE SEQUENCE [LARGE SCALE GENOMIC DNA]</scope>
    <source>
        <strain evidence="10 11">CCUG 57757A</strain>
    </source>
</reference>
<evidence type="ECO:0000256" key="4">
    <source>
        <dbReference type="ARBA" id="ARBA00022927"/>
    </source>
</evidence>
<evidence type="ECO:0000256" key="7">
    <source>
        <dbReference type="ARBA" id="ARBA00023136"/>
    </source>
</evidence>
<dbReference type="Proteomes" id="UP000092607">
    <property type="component" value="Unassembled WGS sequence"/>
</dbReference>
<comment type="subcellular location">
    <subcellularLocation>
        <location evidence="1">Membrane</location>
        <topology evidence="1">Single-pass membrane protein</topology>
    </subcellularLocation>
</comment>
<accession>A0A1B8Q570</accession>